<dbReference type="OrthoDB" id="935812at2"/>
<dbReference type="RefSeq" id="WP_008612845.1">
    <property type="nucleotide sequence ID" value="NZ_JH651379.1"/>
</dbReference>
<sequence>MEKLLKFCLSGLFVFLWSCTSSSYSDLTVEERKELADEKWESNKPIQGSPASQTLLDEIIALDSLHCDAIREKSVPYLKRGMAYQWKPLFDKAIACDPNTWQPMRGYLYLYFYRDYKKAIIDFNASDVLTPNFVDAPQGHSVNYWRGIAYIGLNDYEKALDFFTKHIGIELKTLTEDWIEPSAFLYLGIAQYELGQLEMAEVNFNKMLLYNKGLSADANYYLATVYKDKNEKQKALTYIKKAIANYEAGHFRSRHYVEEIRQVYMEQLIALQEEIKRL</sequence>
<dbReference type="AlphaFoldDB" id="I3C723"/>
<dbReference type="Pfam" id="PF13181">
    <property type="entry name" value="TPR_8"/>
    <property type="match status" value="1"/>
</dbReference>
<proteinExistence type="predicted"/>
<reference evidence="1 2" key="1">
    <citation type="submission" date="2012-02" db="EMBL/GenBank/DDBJ databases">
        <title>Improved High-Quality Draft genome of Joostella marina DSM 19592.</title>
        <authorList>
            <consortium name="US DOE Joint Genome Institute (JGI-PGF)"/>
            <person name="Lucas S."/>
            <person name="Copeland A."/>
            <person name="Lapidus A."/>
            <person name="Bruce D."/>
            <person name="Goodwin L."/>
            <person name="Pitluck S."/>
            <person name="Peters L."/>
            <person name="Chertkov O."/>
            <person name="Ovchinnikova G."/>
            <person name="Kyrpides N."/>
            <person name="Mavromatis K."/>
            <person name="Detter J.C."/>
            <person name="Han C."/>
            <person name="Land M."/>
            <person name="Hauser L."/>
            <person name="Markowitz V."/>
            <person name="Cheng J.-F."/>
            <person name="Hugenholtz P."/>
            <person name="Woyke T."/>
            <person name="Wu D."/>
            <person name="Tindall B."/>
            <person name="Brambilla E."/>
            <person name="Klenk H.-P."/>
            <person name="Eisen J.A."/>
        </authorList>
    </citation>
    <scope>NUCLEOTIDE SEQUENCE [LARGE SCALE GENOMIC DNA]</scope>
    <source>
        <strain evidence="1 2">DSM 19592</strain>
    </source>
</reference>
<dbReference type="InterPro" id="IPR019734">
    <property type="entry name" value="TPR_rpt"/>
</dbReference>
<gene>
    <name evidence="1" type="ORF">JoomaDRAFT_2437</name>
</gene>
<keyword evidence="2" id="KW-1185">Reference proteome</keyword>
<name>I3C723_9FLAO</name>
<dbReference type="HOGENOM" id="CLU_1000370_0_0_10"/>
<dbReference type="EMBL" id="JH651379">
    <property type="protein sequence ID" value="EIJ39416.1"/>
    <property type="molecule type" value="Genomic_DNA"/>
</dbReference>
<dbReference type="STRING" id="926559.JoomaDRAFT_2437"/>
<dbReference type="SMART" id="SM00028">
    <property type="entry name" value="TPR"/>
    <property type="match status" value="3"/>
</dbReference>
<dbReference type="InterPro" id="IPR011990">
    <property type="entry name" value="TPR-like_helical_dom_sf"/>
</dbReference>
<protein>
    <submittedName>
        <fullName evidence="1">Uncharacterized protein</fullName>
    </submittedName>
</protein>
<dbReference type="Gene3D" id="1.25.40.10">
    <property type="entry name" value="Tetratricopeptide repeat domain"/>
    <property type="match status" value="1"/>
</dbReference>
<evidence type="ECO:0000313" key="2">
    <source>
        <dbReference type="Proteomes" id="UP000004690"/>
    </source>
</evidence>
<dbReference type="Proteomes" id="UP000004690">
    <property type="component" value="Unassembled WGS sequence"/>
</dbReference>
<dbReference type="eggNOG" id="COG0457">
    <property type="taxonomic scope" value="Bacteria"/>
</dbReference>
<evidence type="ECO:0000313" key="1">
    <source>
        <dbReference type="EMBL" id="EIJ39416.1"/>
    </source>
</evidence>
<organism evidence="1 2">
    <name type="scientific">Galbibacter orientalis DSM 19592</name>
    <dbReference type="NCBI Taxonomy" id="926559"/>
    <lineage>
        <taxon>Bacteria</taxon>
        <taxon>Pseudomonadati</taxon>
        <taxon>Bacteroidota</taxon>
        <taxon>Flavobacteriia</taxon>
        <taxon>Flavobacteriales</taxon>
        <taxon>Flavobacteriaceae</taxon>
        <taxon>Galbibacter</taxon>
    </lineage>
</organism>
<accession>I3C723</accession>
<dbReference type="SUPFAM" id="SSF48452">
    <property type="entry name" value="TPR-like"/>
    <property type="match status" value="1"/>
</dbReference>